<reference evidence="1 2" key="1">
    <citation type="submission" date="2022-12" db="EMBL/GenBank/DDBJ databases">
        <title>Chromosome-level genome assembly of true bugs.</title>
        <authorList>
            <person name="Ma L."/>
            <person name="Li H."/>
        </authorList>
    </citation>
    <scope>NUCLEOTIDE SEQUENCE [LARGE SCALE GENOMIC DNA]</scope>
    <source>
        <strain evidence="1">Lab_2022b</strain>
    </source>
</reference>
<dbReference type="Proteomes" id="UP001461498">
    <property type="component" value="Unassembled WGS sequence"/>
</dbReference>
<sequence length="77" mass="9199">MTIFVLYLKNYFRYSDATFCIRYNIGLYLKNYRRYSDATVCIRCNLTIRGLSKKLNRTKIVAKRIAQSCEFCVHRIS</sequence>
<comment type="caution">
    <text evidence="1">The sequence shown here is derived from an EMBL/GenBank/DDBJ whole genome shotgun (WGS) entry which is preliminary data.</text>
</comment>
<keyword evidence="2" id="KW-1185">Reference proteome</keyword>
<name>A0AAW1D4Q5_9HEMI</name>
<evidence type="ECO:0000313" key="2">
    <source>
        <dbReference type="Proteomes" id="UP001461498"/>
    </source>
</evidence>
<dbReference type="AlphaFoldDB" id="A0AAW1D4Q5"/>
<evidence type="ECO:0000313" key="1">
    <source>
        <dbReference type="EMBL" id="KAK9505726.1"/>
    </source>
</evidence>
<dbReference type="EMBL" id="JAPXFL010000006">
    <property type="protein sequence ID" value="KAK9505726.1"/>
    <property type="molecule type" value="Genomic_DNA"/>
</dbReference>
<protein>
    <submittedName>
        <fullName evidence="1">Uncharacterized protein</fullName>
    </submittedName>
</protein>
<organism evidence="1 2">
    <name type="scientific">Rhynocoris fuscipes</name>
    <dbReference type="NCBI Taxonomy" id="488301"/>
    <lineage>
        <taxon>Eukaryota</taxon>
        <taxon>Metazoa</taxon>
        <taxon>Ecdysozoa</taxon>
        <taxon>Arthropoda</taxon>
        <taxon>Hexapoda</taxon>
        <taxon>Insecta</taxon>
        <taxon>Pterygota</taxon>
        <taxon>Neoptera</taxon>
        <taxon>Paraneoptera</taxon>
        <taxon>Hemiptera</taxon>
        <taxon>Heteroptera</taxon>
        <taxon>Panheteroptera</taxon>
        <taxon>Cimicomorpha</taxon>
        <taxon>Reduviidae</taxon>
        <taxon>Harpactorinae</taxon>
        <taxon>Harpactorini</taxon>
        <taxon>Rhynocoris</taxon>
    </lineage>
</organism>
<gene>
    <name evidence="1" type="ORF">O3M35_009715</name>
</gene>
<accession>A0AAW1D4Q5</accession>
<proteinExistence type="predicted"/>